<dbReference type="InterPro" id="IPR051169">
    <property type="entry name" value="NADH-Q_oxidoreductase"/>
</dbReference>
<evidence type="ECO:0000259" key="5">
    <source>
        <dbReference type="Pfam" id="PF07992"/>
    </source>
</evidence>
<dbReference type="GO" id="GO:0019646">
    <property type="term" value="P:aerobic electron transport chain"/>
    <property type="evidence" value="ECO:0007669"/>
    <property type="project" value="TreeGrafter"/>
</dbReference>
<evidence type="ECO:0000256" key="3">
    <source>
        <dbReference type="ARBA" id="ARBA00022827"/>
    </source>
</evidence>
<dbReference type="InterPro" id="IPR023753">
    <property type="entry name" value="FAD/NAD-binding_dom"/>
</dbReference>
<dbReference type="InterPro" id="IPR017584">
    <property type="entry name" value="Pyridine_nucleo_diS_OxRdtase_N"/>
</dbReference>
<dbReference type="Pfam" id="PF07992">
    <property type="entry name" value="Pyr_redox_2"/>
    <property type="match status" value="1"/>
</dbReference>
<proteinExistence type="predicted"/>
<keyword evidence="6" id="KW-0808">Transferase</keyword>
<organism evidence="6 7">
    <name type="scientific">Litorivicinus lipolyticus</name>
    <dbReference type="NCBI Taxonomy" id="418701"/>
    <lineage>
        <taxon>Bacteria</taxon>
        <taxon>Pseudomonadati</taxon>
        <taxon>Pseudomonadota</taxon>
        <taxon>Gammaproteobacteria</taxon>
        <taxon>Oceanospirillales</taxon>
        <taxon>Litorivicinaceae</taxon>
        <taxon>Litorivicinus</taxon>
    </lineage>
</organism>
<dbReference type="Gene3D" id="3.50.50.100">
    <property type="match status" value="1"/>
</dbReference>
<dbReference type="NCBIfam" id="TIGR03169">
    <property type="entry name" value="Nterm_to_SelD"/>
    <property type="match status" value="1"/>
</dbReference>
<gene>
    <name evidence="6" type="ORF">GH975_05310</name>
</gene>
<dbReference type="SUPFAM" id="SSF55326">
    <property type="entry name" value="PurM N-terminal domain-like"/>
    <property type="match status" value="1"/>
</dbReference>
<dbReference type="GO" id="GO:0016301">
    <property type="term" value="F:kinase activity"/>
    <property type="evidence" value="ECO:0007669"/>
    <property type="project" value="UniProtKB-KW"/>
</dbReference>
<comment type="cofactor">
    <cofactor evidence="1">
        <name>FAD</name>
        <dbReference type="ChEBI" id="CHEBI:57692"/>
    </cofactor>
</comment>
<feature type="domain" description="FAD/NAD(P)-binding" evidence="5">
    <location>
        <begin position="9"/>
        <end position="295"/>
    </location>
</feature>
<dbReference type="OrthoDB" id="9767928at2"/>
<evidence type="ECO:0000256" key="2">
    <source>
        <dbReference type="ARBA" id="ARBA00022630"/>
    </source>
</evidence>
<dbReference type="EMBL" id="CP045871">
    <property type="protein sequence ID" value="QGG80026.1"/>
    <property type="molecule type" value="Genomic_DNA"/>
</dbReference>
<keyword evidence="4" id="KW-0560">Oxidoreductase</keyword>
<dbReference type="InterPro" id="IPR036921">
    <property type="entry name" value="PurM-like_N_sf"/>
</dbReference>
<protein>
    <submittedName>
        <fullName evidence="6">Bifunctional NADH dehydrogenase FAD-containing subunit/selenide, water dikinase SelD</fullName>
    </submittedName>
</protein>
<keyword evidence="7" id="KW-1185">Reference proteome</keyword>
<reference evidence="6 7" key="1">
    <citation type="submission" date="2019-11" db="EMBL/GenBank/DDBJ databases">
        <authorList>
            <person name="Khan S.A."/>
            <person name="Jeon C.O."/>
            <person name="Chun B.H."/>
        </authorList>
    </citation>
    <scope>NUCLEOTIDE SEQUENCE [LARGE SCALE GENOMIC DNA]</scope>
    <source>
        <strain evidence="6 7">IMCC 1097</strain>
    </source>
</reference>
<keyword evidence="6" id="KW-0418">Kinase</keyword>
<dbReference type="AlphaFoldDB" id="A0A5Q2QDC8"/>
<dbReference type="InterPro" id="IPR036676">
    <property type="entry name" value="PurM-like_C_sf"/>
</dbReference>
<dbReference type="GO" id="GO:0003955">
    <property type="term" value="F:NAD(P)H dehydrogenase (quinone) activity"/>
    <property type="evidence" value="ECO:0007669"/>
    <property type="project" value="TreeGrafter"/>
</dbReference>
<evidence type="ECO:0000313" key="6">
    <source>
        <dbReference type="EMBL" id="QGG80026.1"/>
    </source>
</evidence>
<dbReference type="KEGG" id="llp:GH975_05310"/>
<name>A0A5Q2QDC8_9GAMM</name>
<evidence type="ECO:0000313" key="7">
    <source>
        <dbReference type="Proteomes" id="UP000388235"/>
    </source>
</evidence>
<dbReference type="SUPFAM" id="SSF56042">
    <property type="entry name" value="PurM C-terminal domain-like"/>
    <property type="match status" value="1"/>
</dbReference>
<dbReference type="RefSeq" id="WP_153713530.1">
    <property type="nucleotide sequence ID" value="NZ_CP045871.1"/>
</dbReference>
<dbReference type="Gene3D" id="3.90.650.10">
    <property type="entry name" value="PurM-like C-terminal domain"/>
    <property type="match status" value="1"/>
</dbReference>
<dbReference type="Proteomes" id="UP000388235">
    <property type="component" value="Chromosome"/>
</dbReference>
<sequence length="675" mass="70811">MNSVPADRDLVLVGGGHAHVGVIRALAMAPIAGVRVSLINSQSETPYSGMLPGFLAGQYSLDECHIDLHALCQWAGVRLIRARVVGVDAAAKRIHLIDAASGLQRPDLDYDLLSLNAGATPDLSVAGASTHAIPVKPISHFVSHWQRIRQRAAGQPGLRVAVVGGGVGAVEIALAGRAGLASGTQLALVTGAGGVLPGAPARVRRAVMLALAAAKVRVRVGPVTSVGSDRIYIGDDELAFDACLWNTQAAAPRWLASSGFEVDQAGFACIEATLQLKGQPDIFAAGDMVSLARPKAGVFAVRAGPVLAANLRARLVGGRLRRWRVQRRWLALINLCDGRAIGLRGRLSAQGRWLWRLKDRIDRDFMRKFAPPFAPMPTPPTTESVAPLCMGCGGKVARQALGAVDSGRDAASFTAIGRQLVTVDTLTDFIGDPYSFARIAGLHALGDLSVAGASADGYLSSVGLAQHADRLQARDLAQISGGLSSLGLGQDLGGHTWISQPPSLSLTVFGAAGAKPGQPQPGDRVWLSRPLGSGLLLRGLMDSSVRGGAFDHWLAHAIPLSVDLTGVKSPHAMTDLTGFGLAQHLRSICADLVIEWHGDWRVWPGVDAVLAGSERATLAPSNLAAAWADVQDLDPRRQALAVDPQTLGGVIAVWPADYQPPPVWQCVARLTSPIG</sequence>
<dbReference type="SUPFAM" id="SSF51905">
    <property type="entry name" value="FAD/NAD(P)-binding domain"/>
    <property type="match status" value="2"/>
</dbReference>
<dbReference type="Gene3D" id="3.30.1330.10">
    <property type="entry name" value="PurM-like, N-terminal domain"/>
    <property type="match status" value="1"/>
</dbReference>
<evidence type="ECO:0000256" key="4">
    <source>
        <dbReference type="ARBA" id="ARBA00023002"/>
    </source>
</evidence>
<dbReference type="InterPro" id="IPR036188">
    <property type="entry name" value="FAD/NAD-bd_sf"/>
</dbReference>
<dbReference type="PANTHER" id="PTHR42913">
    <property type="entry name" value="APOPTOSIS-INDUCING FACTOR 1"/>
    <property type="match status" value="1"/>
</dbReference>
<dbReference type="PANTHER" id="PTHR42913:SF9">
    <property type="entry name" value="SLR1591 PROTEIN"/>
    <property type="match status" value="1"/>
</dbReference>
<keyword evidence="2" id="KW-0285">Flavoprotein</keyword>
<evidence type="ECO:0000256" key="1">
    <source>
        <dbReference type="ARBA" id="ARBA00001974"/>
    </source>
</evidence>
<accession>A0A5Q2QDC8</accession>
<keyword evidence="3" id="KW-0274">FAD</keyword>